<evidence type="ECO:0000256" key="5">
    <source>
        <dbReference type="ARBA" id="ARBA00022989"/>
    </source>
</evidence>
<evidence type="ECO:0000313" key="10">
    <source>
        <dbReference type="Proteomes" id="UP000177080"/>
    </source>
</evidence>
<feature type="transmembrane region" description="Helical" evidence="7">
    <location>
        <begin position="289"/>
        <end position="311"/>
    </location>
</feature>
<feature type="transmembrane region" description="Helical" evidence="7">
    <location>
        <begin position="233"/>
        <end position="253"/>
    </location>
</feature>
<keyword evidence="6 7" id="KW-0472">Membrane</keyword>
<name>A0A1F4ZBS4_9BACT</name>
<evidence type="ECO:0000256" key="3">
    <source>
        <dbReference type="ARBA" id="ARBA00022448"/>
    </source>
</evidence>
<evidence type="ECO:0000259" key="8">
    <source>
        <dbReference type="PROSITE" id="PS51201"/>
    </source>
</evidence>
<protein>
    <recommendedName>
        <fullName evidence="8">RCK N-terminal domain-containing protein</fullName>
    </recommendedName>
</protein>
<proteinExistence type="inferred from homology"/>
<dbReference type="Pfam" id="PF02254">
    <property type="entry name" value="TrkA_N"/>
    <property type="match status" value="1"/>
</dbReference>
<dbReference type="GO" id="GO:0016020">
    <property type="term" value="C:membrane"/>
    <property type="evidence" value="ECO:0007669"/>
    <property type="project" value="UniProtKB-SubCell"/>
</dbReference>
<dbReference type="GO" id="GO:0006813">
    <property type="term" value="P:potassium ion transport"/>
    <property type="evidence" value="ECO:0007669"/>
    <property type="project" value="InterPro"/>
</dbReference>
<feature type="transmembrane region" description="Helical" evidence="7">
    <location>
        <begin position="265"/>
        <end position="283"/>
    </location>
</feature>
<dbReference type="InterPro" id="IPR038770">
    <property type="entry name" value="Na+/solute_symporter_sf"/>
</dbReference>
<dbReference type="AlphaFoldDB" id="A0A1F4ZBS4"/>
<dbReference type="InterPro" id="IPR006153">
    <property type="entry name" value="Cation/H_exchanger_TM"/>
</dbReference>
<accession>A0A1F4ZBS4</accession>
<dbReference type="SUPFAM" id="SSF51735">
    <property type="entry name" value="NAD(P)-binding Rossmann-fold domains"/>
    <property type="match status" value="1"/>
</dbReference>
<dbReference type="Gene3D" id="1.20.1530.20">
    <property type="match status" value="1"/>
</dbReference>
<evidence type="ECO:0000256" key="1">
    <source>
        <dbReference type="ARBA" id="ARBA00004141"/>
    </source>
</evidence>
<evidence type="ECO:0000256" key="4">
    <source>
        <dbReference type="ARBA" id="ARBA00022692"/>
    </source>
</evidence>
<dbReference type="PROSITE" id="PS51201">
    <property type="entry name" value="RCK_N"/>
    <property type="match status" value="1"/>
</dbReference>
<comment type="caution">
    <text evidence="9">The sequence shown here is derived from an EMBL/GenBank/DDBJ whole genome shotgun (WGS) entry which is preliminary data.</text>
</comment>
<dbReference type="PANTHER" id="PTHR42751">
    <property type="entry name" value="SODIUM/HYDROGEN EXCHANGER FAMILY/TRKA DOMAIN PROTEIN"/>
    <property type="match status" value="1"/>
</dbReference>
<dbReference type="EMBL" id="MEXN01000005">
    <property type="protein sequence ID" value="OGD03733.1"/>
    <property type="molecule type" value="Genomic_DNA"/>
</dbReference>
<organism evidence="9 10">
    <name type="scientific">Candidatus Amesbacteria bacterium RIFCSPLOWO2_01_FULL_48_25</name>
    <dbReference type="NCBI Taxonomy" id="1797259"/>
    <lineage>
        <taxon>Bacteria</taxon>
        <taxon>Candidatus Amesiibacteriota</taxon>
    </lineage>
</organism>
<feature type="transmembrane region" description="Helical" evidence="7">
    <location>
        <begin position="111"/>
        <end position="136"/>
    </location>
</feature>
<feature type="transmembrane region" description="Helical" evidence="7">
    <location>
        <begin position="87"/>
        <end position="105"/>
    </location>
</feature>
<reference evidence="9 10" key="1">
    <citation type="journal article" date="2016" name="Nat. Commun.">
        <title>Thousands of microbial genomes shed light on interconnected biogeochemical processes in an aquifer system.</title>
        <authorList>
            <person name="Anantharaman K."/>
            <person name="Brown C.T."/>
            <person name="Hug L.A."/>
            <person name="Sharon I."/>
            <person name="Castelle C.J."/>
            <person name="Probst A.J."/>
            <person name="Thomas B.C."/>
            <person name="Singh A."/>
            <person name="Wilkins M.J."/>
            <person name="Karaoz U."/>
            <person name="Brodie E.L."/>
            <person name="Williams K.H."/>
            <person name="Hubbard S.S."/>
            <person name="Banfield J.F."/>
        </authorList>
    </citation>
    <scope>NUCLEOTIDE SEQUENCE [LARGE SCALE GENOMIC DNA]</scope>
</reference>
<dbReference type="PANTHER" id="PTHR42751:SF3">
    <property type="entry name" value="SODIUM_GLUTAMATE SYMPORTER"/>
    <property type="match status" value="1"/>
</dbReference>
<evidence type="ECO:0000313" key="9">
    <source>
        <dbReference type="EMBL" id="OGD03733.1"/>
    </source>
</evidence>
<dbReference type="InterPro" id="IPR003148">
    <property type="entry name" value="RCK_N"/>
</dbReference>
<gene>
    <name evidence="9" type="ORF">A2989_03570</name>
</gene>
<keyword evidence="4 7" id="KW-0812">Transmembrane</keyword>
<keyword evidence="5 7" id="KW-1133">Transmembrane helix</keyword>
<comment type="similarity">
    <text evidence="2">Belongs to the monovalent cation:proton antiporter 2 (CPA2) transporter (TC 2.A.37) family.</text>
</comment>
<evidence type="ECO:0000256" key="7">
    <source>
        <dbReference type="SAM" id="Phobius"/>
    </source>
</evidence>
<evidence type="ECO:0000256" key="6">
    <source>
        <dbReference type="ARBA" id="ARBA00023136"/>
    </source>
</evidence>
<evidence type="ECO:0000256" key="2">
    <source>
        <dbReference type="ARBA" id="ARBA00005551"/>
    </source>
</evidence>
<feature type="transmembrane region" description="Helical" evidence="7">
    <location>
        <begin position="30"/>
        <end position="49"/>
    </location>
</feature>
<dbReference type="STRING" id="1797259.A2989_03570"/>
<dbReference type="Pfam" id="PF00999">
    <property type="entry name" value="Na_H_Exchanger"/>
    <property type="match status" value="1"/>
</dbReference>
<dbReference type="InterPro" id="IPR036291">
    <property type="entry name" value="NAD(P)-bd_dom_sf"/>
</dbReference>
<dbReference type="Proteomes" id="UP000177080">
    <property type="component" value="Unassembled WGS sequence"/>
</dbReference>
<feature type="transmembrane region" description="Helical" evidence="7">
    <location>
        <begin position="353"/>
        <end position="373"/>
    </location>
</feature>
<feature type="transmembrane region" description="Helical" evidence="7">
    <location>
        <begin position="55"/>
        <end position="75"/>
    </location>
</feature>
<keyword evidence="3" id="KW-0813">Transport</keyword>
<comment type="subcellular location">
    <subcellularLocation>
        <location evidence="1">Membrane</location>
        <topology evidence="1">Multi-pass membrane protein</topology>
    </subcellularLocation>
</comment>
<dbReference type="GO" id="GO:1902600">
    <property type="term" value="P:proton transmembrane transport"/>
    <property type="evidence" value="ECO:0007669"/>
    <property type="project" value="InterPro"/>
</dbReference>
<feature type="transmembrane region" description="Helical" evidence="7">
    <location>
        <begin position="148"/>
        <end position="170"/>
    </location>
</feature>
<feature type="transmembrane region" description="Helical" evidence="7">
    <location>
        <begin position="323"/>
        <end position="347"/>
    </location>
</feature>
<dbReference type="Gene3D" id="3.40.50.720">
    <property type="entry name" value="NAD(P)-binding Rossmann-like Domain"/>
    <property type="match status" value="1"/>
</dbReference>
<feature type="domain" description="RCK N-terminal" evidence="8">
    <location>
        <begin position="407"/>
        <end position="526"/>
    </location>
</feature>
<sequence length="566" mass="60152">MAYESIGVLAGVLILSAVGGALARWMRLPVITGYILVGVMVGWIGWAANPGVRNLLGLMGQMGVMFLLFLVGLELPVSQVKKMGRAALLSGVGQIAVTSGLGFFLSRLLGFGIAAALYLGVALTFSSTIIIVKLLSEKRELNSLHGRIAVGSLLVQDFVAIGILIVLSGVGRFDGVGVAALLIKGTAAVAIGLGLADKVLPWVARKLSTSVEVLFIFSIAWCLAVAWVAASKWVGLSLEIGGFLAGLSLAHAAAHFQITARIRPLRDFFLTLFFVVLGTQVSLESLGSVWWPAMVLALYVMVGNPLIMVWVLTGLGYGKRTAFLAGITMGQISEFSLVVVAAAVAAGQVPREVIGVVTVVGLVTMTTGSYVVANSEKVYRRISKYLPVWPGKGKKQSPLELSGEELVGHAILFGHSRTGSSLGKSLATFGRLVVVDFDPVVVEKAKSEGLDAIFGDMSDPELYESLGLDRASVVVSTVPDLSDTLQLLRVLRPEGKRGGKKQLVIVTAVDSGDAKELYRAGADYVLVPHSVGGDFLAQILDRHKRDMEYVVNYGKLHWNWLVANAV</sequence>
<feature type="transmembrane region" description="Helical" evidence="7">
    <location>
        <begin position="176"/>
        <end position="195"/>
    </location>
</feature>
<feature type="transmembrane region" description="Helical" evidence="7">
    <location>
        <begin position="6"/>
        <end position="23"/>
    </location>
</feature>
<dbReference type="GO" id="GO:0015297">
    <property type="term" value="F:antiporter activity"/>
    <property type="evidence" value="ECO:0007669"/>
    <property type="project" value="InterPro"/>
</dbReference>
<feature type="transmembrane region" description="Helical" evidence="7">
    <location>
        <begin position="207"/>
        <end position="227"/>
    </location>
</feature>